<dbReference type="Proteomes" id="UP000297245">
    <property type="component" value="Unassembled WGS sequence"/>
</dbReference>
<organism evidence="1 2">
    <name type="scientific">Dendrothele bispora (strain CBS 962.96)</name>
    <dbReference type="NCBI Taxonomy" id="1314807"/>
    <lineage>
        <taxon>Eukaryota</taxon>
        <taxon>Fungi</taxon>
        <taxon>Dikarya</taxon>
        <taxon>Basidiomycota</taxon>
        <taxon>Agaricomycotina</taxon>
        <taxon>Agaricomycetes</taxon>
        <taxon>Agaricomycetidae</taxon>
        <taxon>Agaricales</taxon>
        <taxon>Agaricales incertae sedis</taxon>
        <taxon>Dendrothele</taxon>
    </lineage>
</organism>
<sequence>MTVDHRASSNSHFLPHLKTINFRIHLPFSTLLVSMVQSRWIPDGSDAAELGVDCLDVVKIQVLISDDPPIDPLLRPLLAMKARGLQCTVSFDKLG</sequence>
<keyword evidence="2" id="KW-1185">Reference proteome</keyword>
<protein>
    <submittedName>
        <fullName evidence="1">Uncharacterized protein</fullName>
    </submittedName>
</protein>
<name>A0A4S8L218_DENBC</name>
<reference evidence="1 2" key="1">
    <citation type="journal article" date="2019" name="Nat. Ecol. Evol.">
        <title>Megaphylogeny resolves global patterns of mushroom evolution.</title>
        <authorList>
            <person name="Varga T."/>
            <person name="Krizsan K."/>
            <person name="Foldi C."/>
            <person name="Dima B."/>
            <person name="Sanchez-Garcia M."/>
            <person name="Sanchez-Ramirez S."/>
            <person name="Szollosi G.J."/>
            <person name="Szarkandi J.G."/>
            <person name="Papp V."/>
            <person name="Albert L."/>
            <person name="Andreopoulos W."/>
            <person name="Angelini C."/>
            <person name="Antonin V."/>
            <person name="Barry K.W."/>
            <person name="Bougher N.L."/>
            <person name="Buchanan P."/>
            <person name="Buyck B."/>
            <person name="Bense V."/>
            <person name="Catcheside P."/>
            <person name="Chovatia M."/>
            <person name="Cooper J."/>
            <person name="Damon W."/>
            <person name="Desjardin D."/>
            <person name="Finy P."/>
            <person name="Geml J."/>
            <person name="Haridas S."/>
            <person name="Hughes K."/>
            <person name="Justo A."/>
            <person name="Karasinski D."/>
            <person name="Kautmanova I."/>
            <person name="Kiss B."/>
            <person name="Kocsube S."/>
            <person name="Kotiranta H."/>
            <person name="LaButti K.M."/>
            <person name="Lechner B.E."/>
            <person name="Liimatainen K."/>
            <person name="Lipzen A."/>
            <person name="Lukacs Z."/>
            <person name="Mihaltcheva S."/>
            <person name="Morgado L.N."/>
            <person name="Niskanen T."/>
            <person name="Noordeloos M.E."/>
            <person name="Ohm R.A."/>
            <person name="Ortiz-Santana B."/>
            <person name="Ovrebo C."/>
            <person name="Racz N."/>
            <person name="Riley R."/>
            <person name="Savchenko A."/>
            <person name="Shiryaev A."/>
            <person name="Soop K."/>
            <person name="Spirin V."/>
            <person name="Szebenyi C."/>
            <person name="Tomsovsky M."/>
            <person name="Tulloss R.E."/>
            <person name="Uehling J."/>
            <person name="Grigoriev I.V."/>
            <person name="Vagvolgyi C."/>
            <person name="Papp T."/>
            <person name="Martin F.M."/>
            <person name="Miettinen O."/>
            <person name="Hibbett D.S."/>
            <person name="Nagy L.G."/>
        </authorList>
    </citation>
    <scope>NUCLEOTIDE SEQUENCE [LARGE SCALE GENOMIC DNA]</scope>
    <source>
        <strain evidence="1 2">CBS 962.96</strain>
    </source>
</reference>
<evidence type="ECO:0000313" key="2">
    <source>
        <dbReference type="Proteomes" id="UP000297245"/>
    </source>
</evidence>
<dbReference type="OrthoDB" id="3266451at2759"/>
<proteinExistence type="predicted"/>
<accession>A0A4S8L218</accession>
<dbReference type="EMBL" id="ML179729">
    <property type="protein sequence ID" value="THU82464.1"/>
    <property type="molecule type" value="Genomic_DNA"/>
</dbReference>
<dbReference type="AlphaFoldDB" id="A0A4S8L218"/>
<evidence type="ECO:0000313" key="1">
    <source>
        <dbReference type="EMBL" id="THU82464.1"/>
    </source>
</evidence>
<gene>
    <name evidence="1" type="ORF">K435DRAFT_448516</name>
</gene>